<organism evidence="1 2">
    <name type="scientific">Allofrancisella guangzhouensis</name>
    <dbReference type="NCBI Taxonomy" id="594679"/>
    <lineage>
        <taxon>Bacteria</taxon>
        <taxon>Pseudomonadati</taxon>
        <taxon>Pseudomonadota</taxon>
        <taxon>Gammaproteobacteria</taxon>
        <taxon>Thiotrichales</taxon>
        <taxon>Francisellaceae</taxon>
        <taxon>Allofrancisella</taxon>
    </lineage>
</organism>
<dbReference type="HOGENOM" id="CLU_634223_0_0_6"/>
<dbReference type="AlphaFoldDB" id="A0A0A8EBG0"/>
<evidence type="ECO:0000313" key="1">
    <source>
        <dbReference type="EMBL" id="AJC49486.1"/>
    </source>
</evidence>
<dbReference type="RefSeq" id="WP_039125610.1">
    <property type="nucleotide sequence ID" value="NZ_CP010427.1"/>
</dbReference>
<evidence type="ECO:0000313" key="2">
    <source>
        <dbReference type="Proteomes" id="UP000031104"/>
    </source>
</evidence>
<protein>
    <submittedName>
        <fullName evidence="1">Uncharacterized protein</fullName>
    </submittedName>
</protein>
<accession>A0A0A8EBG0</accession>
<dbReference type="Proteomes" id="UP000031104">
    <property type="component" value="Chromosome"/>
</dbReference>
<dbReference type="KEGG" id="fgu:SD28_07625"/>
<proteinExistence type="predicted"/>
<dbReference type="EMBL" id="CP010427">
    <property type="protein sequence ID" value="AJC49486.1"/>
    <property type="molecule type" value="Genomic_DNA"/>
</dbReference>
<name>A0A0A8EBG0_9GAMM</name>
<keyword evidence="2" id="KW-1185">Reference proteome</keyword>
<dbReference type="SUPFAM" id="SSF53474">
    <property type="entry name" value="alpha/beta-Hydrolases"/>
    <property type="match status" value="1"/>
</dbReference>
<dbReference type="InterPro" id="IPR029058">
    <property type="entry name" value="AB_hydrolase_fold"/>
</dbReference>
<reference evidence="1 2" key="1">
    <citation type="submission" date="2014-12" db="EMBL/GenBank/DDBJ databases">
        <title>Complete genome sequence of Francisella guanzhouensis strain 08HL01032 isolated from air-conditioning system in China.</title>
        <authorList>
            <person name="Svensson D."/>
            <person name="Ohrman C."/>
            <person name="Backman S."/>
            <person name="Karlsson E."/>
            <person name="Nilsson E."/>
            <person name="Bystrom M."/>
            <person name="Larkeryd A."/>
            <person name="Stenberg P."/>
            <person name="Scholtz H.C."/>
            <person name="Forsman M."/>
            <person name="Sjodin A."/>
        </authorList>
    </citation>
    <scope>NUCLEOTIDE SEQUENCE [LARGE SCALE GENOMIC DNA]</scope>
    <source>
        <strain evidence="1 2">08HL01032</strain>
    </source>
</reference>
<sequence>MKVLYLFFRGTGDPRSVIKARKEFCRNNPSAKVMPNDVGVPIYDSWCNTDKLNIDLQSKVLIESIDIPGPGTSGNPLDKTWDFIFCNMEKEARNVFNNFYIAKNGIIVYEGCEYDYVITAGFSRGAIIALYCATMFSKRGVKASCIMIDPVPGNARNHVFSEVEKANNFFKTGQIDFVVSLLNKEPPSTALKDFFKRVSFELPKCTTYDQVITIDTGHTCRYSEKIAQHYFLYIVIKYALGESFDAKKYKKYLVDHLTVNDYLVEGFNFNKKTSGFLNYVCSQGPRHIRSLKSGKYVENIPPYLARFLPGVNEEDNLNPINKGRSISSFSTNNNQAKTRNFTYFGEEVDRPSTFMPTRAVVAQQNIITPPDINSIFGNKKRSVQPISIQFNTQATISPRETQLNIEPKRAVAVFQGKKRSIQKPMPTLLKKW</sequence>
<gene>
    <name evidence="1" type="ORF">SD28_07625</name>
</gene>